<keyword evidence="8" id="KW-1185">Reference proteome</keyword>
<dbReference type="InterPro" id="IPR012317">
    <property type="entry name" value="Poly(ADP-ribose)pol_cat_dom"/>
</dbReference>
<dbReference type="OrthoDB" id="429950at2759"/>
<dbReference type="PANTHER" id="PTHR10459">
    <property type="entry name" value="DNA LIGASE"/>
    <property type="match status" value="1"/>
</dbReference>
<dbReference type="GO" id="GO:0003950">
    <property type="term" value="F:NAD+ poly-ADP-ribosyltransferase activity"/>
    <property type="evidence" value="ECO:0007669"/>
    <property type="project" value="UniProtKB-UniRule"/>
</dbReference>
<dbReference type="EC" id="2.4.2.-" evidence="5"/>
<evidence type="ECO:0000256" key="5">
    <source>
        <dbReference type="RuleBase" id="RU362114"/>
    </source>
</evidence>
<protein>
    <recommendedName>
        <fullName evidence="5">Poly [ADP-ribose] polymerase</fullName>
        <shortName evidence="5">PARP</shortName>
        <ecNumber evidence="5">2.4.2.-</ecNumber>
    </recommendedName>
</protein>
<gene>
    <name evidence="7" type="ORF">PHPALM_9749</name>
</gene>
<keyword evidence="3 5" id="KW-0520">NAD</keyword>
<evidence type="ECO:0000256" key="2">
    <source>
        <dbReference type="ARBA" id="ARBA00022679"/>
    </source>
</evidence>
<dbReference type="SUPFAM" id="SSF56399">
    <property type="entry name" value="ADP-ribosylation"/>
    <property type="match status" value="1"/>
</dbReference>
<evidence type="ECO:0000313" key="8">
    <source>
        <dbReference type="Proteomes" id="UP000237271"/>
    </source>
</evidence>
<dbReference type="GO" id="GO:0070212">
    <property type="term" value="P:protein poly-ADP-ribosylation"/>
    <property type="evidence" value="ECO:0007669"/>
    <property type="project" value="TreeGrafter"/>
</dbReference>
<dbReference type="GO" id="GO:1990404">
    <property type="term" value="F:NAD+-protein mono-ADP-ribosyltransferase activity"/>
    <property type="evidence" value="ECO:0007669"/>
    <property type="project" value="TreeGrafter"/>
</dbReference>
<evidence type="ECO:0000256" key="4">
    <source>
        <dbReference type="ARBA" id="ARBA00033987"/>
    </source>
</evidence>
<organism evidence="7 8">
    <name type="scientific">Phytophthora palmivora</name>
    <dbReference type="NCBI Taxonomy" id="4796"/>
    <lineage>
        <taxon>Eukaryota</taxon>
        <taxon>Sar</taxon>
        <taxon>Stramenopiles</taxon>
        <taxon>Oomycota</taxon>
        <taxon>Peronosporomycetes</taxon>
        <taxon>Peronosporales</taxon>
        <taxon>Peronosporaceae</taxon>
        <taxon>Phytophthora</taxon>
    </lineage>
</organism>
<sequence length="302" mass="33425">MGILSQGLRIAPPEAPHQGYAYGKGLYFANVAQKSLNYCDAPYALPILGDDGKPDKTTTKTREVHYMLLCEVSLGKPTELTTTAAWGTDPLPHDGMDSVKALAVHNPDPSGEIVSPKCGAKLHLGRVMQIGKELPYDRVWAKTEPNPTPIGWYERNPKFTPETQDYLNKLLEDKSFAVGDTHTVSTAGNDRALFVQYSYQQRTIVIELVSRETPKSAENNEEDAGNKLDSGVWCEATLKVTIHQEDSTGYSYSVKMYRNALISSPLDEGFTLVEPALSGYAEFVVYKEAQARIRYVVEVETV</sequence>
<dbReference type="PROSITE" id="PS51059">
    <property type="entry name" value="PARP_CATALYTIC"/>
    <property type="match status" value="1"/>
</dbReference>
<dbReference type="GO" id="GO:0005730">
    <property type="term" value="C:nucleolus"/>
    <property type="evidence" value="ECO:0007669"/>
    <property type="project" value="TreeGrafter"/>
</dbReference>
<dbReference type="EMBL" id="NCKW01005148">
    <property type="protein sequence ID" value="POM73406.1"/>
    <property type="molecule type" value="Genomic_DNA"/>
</dbReference>
<proteinExistence type="predicted"/>
<keyword evidence="2 5" id="KW-0808">Transferase</keyword>
<evidence type="ECO:0000313" key="7">
    <source>
        <dbReference type="EMBL" id="POM73406.1"/>
    </source>
</evidence>
<keyword evidence="1 5" id="KW-0328">Glycosyltransferase</keyword>
<dbReference type="AlphaFoldDB" id="A0A2P4Y6H3"/>
<dbReference type="Gene3D" id="3.90.228.10">
    <property type="match status" value="1"/>
</dbReference>
<dbReference type="Pfam" id="PF00644">
    <property type="entry name" value="PARP"/>
    <property type="match status" value="1"/>
</dbReference>
<dbReference type="GO" id="GO:0006302">
    <property type="term" value="P:double-strand break repair"/>
    <property type="evidence" value="ECO:0007669"/>
    <property type="project" value="TreeGrafter"/>
</dbReference>
<comment type="caution">
    <text evidence="7">The sequence shown here is derived from an EMBL/GenBank/DDBJ whole genome shotgun (WGS) entry which is preliminary data.</text>
</comment>
<name>A0A2P4Y6H3_9STRA</name>
<feature type="domain" description="PARP catalytic" evidence="6">
    <location>
        <begin position="1"/>
        <end position="162"/>
    </location>
</feature>
<dbReference type="PANTHER" id="PTHR10459:SF60">
    <property type="entry name" value="POLY [ADP-RIBOSE] POLYMERASE 2"/>
    <property type="match status" value="1"/>
</dbReference>
<comment type="catalytic activity">
    <reaction evidence="4">
        <text>NAD(+) + (ADP-D-ribosyl)n-acceptor = nicotinamide + (ADP-D-ribosyl)n+1-acceptor + H(+).</text>
        <dbReference type="EC" id="2.4.2.30"/>
    </reaction>
</comment>
<evidence type="ECO:0000256" key="1">
    <source>
        <dbReference type="ARBA" id="ARBA00022676"/>
    </source>
</evidence>
<dbReference type="InterPro" id="IPR050800">
    <property type="entry name" value="ARTD/PARP"/>
</dbReference>
<evidence type="ECO:0000256" key="3">
    <source>
        <dbReference type="ARBA" id="ARBA00023027"/>
    </source>
</evidence>
<evidence type="ECO:0000259" key="6">
    <source>
        <dbReference type="PROSITE" id="PS51059"/>
    </source>
</evidence>
<accession>A0A2P4Y6H3</accession>
<dbReference type="Proteomes" id="UP000237271">
    <property type="component" value="Unassembled WGS sequence"/>
</dbReference>
<reference evidence="7 8" key="1">
    <citation type="journal article" date="2017" name="Genome Biol. Evol.">
        <title>Phytophthora megakarya and P. palmivora, closely related causal agents of cacao black pod rot, underwent increases in genome sizes and gene numbers by different mechanisms.</title>
        <authorList>
            <person name="Ali S.S."/>
            <person name="Shao J."/>
            <person name="Lary D.J."/>
            <person name="Kronmiller B."/>
            <person name="Shen D."/>
            <person name="Strem M.D."/>
            <person name="Amoako-Attah I."/>
            <person name="Akrofi A.Y."/>
            <person name="Begoude B.A."/>
            <person name="Ten Hoopen G.M."/>
            <person name="Coulibaly K."/>
            <person name="Kebe B.I."/>
            <person name="Melnick R.L."/>
            <person name="Guiltinan M.J."/>
            <person name="Tyler B.M."/>
            <person name="Meinhardt L.W."/>
            <person name="Bailey B.A."/>
        </authorList>
    </citation>
    <scope>NUCLEOTIDE SEQUENCE [LARGE SCALE GENOMIC DNA]</scope>
    <source>
        <strain evidence="8">sbr112.9</strain>
    </source>
</reference>